<dbReference type="eggNOG" id="KOG2136">
    <property type="taxonomic scope" value="Eukaryota"/>
</dbReference>
<dbReference type="GO" id="GO:0000390">
    <property type="term" value="P:spliceosomal complex disassembly"/>
    <property type="evidence" value="ECO:0007669"/>
    <property type="project" value="InterPro"/>
</dbReference>
<keyword evidence="2" id="KW-0539">Nucleus</keyword>
<accession>S7REZ7</accession>
<dbReference type="GO" id="GO:0071008">
    <property type="term" value="C:U2-type post-mRNA release spliceosomal complex"/>
    <property type="evidence" value="ECO:0007669"/>
    <property type="project" value="InterPro"/>
</dbReference>
<dbReference type="OrthoDB" id="429427at2759"/>
<protein>
    <submittedName>
        <fullName evidence="5">GCFC-domain-containing protein</fullName>
    </submittedName>
</protein>
<feature type="compositionally biased region" description="Low complexity" evidence="4">
    <location>
        <begin position="46"/>
        <end position="64"/>
    </location>
</feature>
<reference evidence="5 6" key="1">
    <citation type="journal article" date="2012" name="Science">
        <title>The Paleozoic origin of enzymatic lignin decomposition reconstructed from 31 fungal genomes.</title>
        <authorList>
            <person name="Floudas D."/>
            <person name="Binder M."/>
            <person name="Riley R."/>
            <person name="Barry K."/>
            <person name="Blanchette R.A."/>
            <person name="Henrissat B."/>
            <person name="Martinez A.T."/>
            <person name="Otillar R."/>
            <person name="Spatafora J.W."/>
            <person name="Yadav J.S."/>
            <person name="Aerts A."/>
            <person name="Benoit I."/>
            <person name="Boyd A."/>
            <person name="Carlson A."/>
            <person name="Copeland A."/>
            <person name="Coutinho P.M."/>
            <person name="de Vries R.P."/>
            <person name="Ferreira P."/>
            <person name="Findley K."/>
            <person name="Foster B."/>
            <person name="Gaskell J."/>
            <person name="Glotzer D."/>
            <person name="Gorecki P."/>
            <person name="Heitman J."/>
            <person name="Hesse C."/>
            <person name="Hori C."/>
            <person name="Igarashi K."/>
            <person name="Jurgens J.A."/>
            <person name="Kallen N."/>
            <person name="Kersten P."/>
            <person name="Kohler A."/>
            <person name="Kuees U."/>
            <person name="Kumar T.K.A."/>
            <person name="Kuo A."/>
            <person name="LaButti K."/>
            <person name="Larrondo L.F."/>
            <person name="Lindquist E."/>
            <person name="Ling A."/>
            <person name="Lombard V."/>
            <person name="Lucas S."/>
            <person name="Lundell T."/>
            <person name="Martin R."/>
            <person name="McLaughlin D.J."/>
            <person name="Morgenstern I."/>
            <person name="Morin E."/>
            <person name="Murat C."/>
            <person name="Nagy L.G."/>
            <person name="Nolan M."/>
            <person name="Ohm R.A."/>
            <person name="Patyshakuliyeva A."/>
            <person name="Rokas A."/>
            <person name="Ruiz-Duenas F.J."/>
            <person name="Sabat G."/>
            <person name="Salamov A."/>
            <person name="Samejima M."/>
            <person name="Schmutz J."/>
            <person name="Slot J.C."/>
            <person name="St John F."/>
            <person name="Stenlid J."/>
            <person name="Sun H."/>
            <person name="Sun S."/>
            <person name="Syed K."/>
            <person name="Tsang A."/>
            <person name="Wiebenga A."/>
            <person name="Young D."/>
            <person name="Pisabarro A."/>
            <person name="Eastwood D.C."/>
            <person name="Martin F."/>
            <person name="Cullen D."/>
            <person name="Grigoriev I.V."/>
            <person name="Hibbett D.S."/>
        </authorList>
    </citation>
    <scope>NUCLEOTIDE SEQUENCE [LARGE SCALE GENOMIC DNA]</scope>
    <source>
        <strain evidence="5 6">ATCC 11539</strain>
    </source>
</reference>
<dbReference type="KEGG" id="gtr:GLOTRDRAFT_123315"/>
<dbReference type="AlphaFoldDB" id="S7REZ7"/>
<evidence type="ECO:0000256" key="4">
    <source>
        <dbReference type="SAM" id="MobiDB-lite"/>
    </source>
</evidence>
<dbReference type="GeneID" id="19300943"/>
<comment type="subcellular location">
    <subcellularLocation>
        <location evidence="1">Nucleus</location>
    </subcellularLocation>
</comment>
<feature type="compositionally biased region" description="Polar residues" evidence="4">
    <location>
        <begin position="69"/>
        <end position="80"/>
    </location>
</feature>
<evidence type="ECO:0000256" key="2">
    <source>
        <dbReference type="ARBA" id="ARBA00023242"/>
    </source>
</evidence>
<feature type="region of interest" description="Disordered" evidence="4">
    <location>
        <begin position="39"/>
        <end position="92"/>
    </location>
</feature>
<proteinExistence type="predicted"/>
<dbReference type="Pfam" id="PF15458">
    <property type="entry name" value="NTR2"/>
    <property type="match status" value="1"/>
</dbReference>
<dbReference type="HOGENOM" id="CLU_020074_0_0_1"/>
<organism evidence="5 6">
    <name type="scientific">Gloeophyllum trabeum (strain ATCC 11539 / FP-39264 / Madison 617)</name>
    <name type="common">Brown rot fungus</name>
    <dbReference type="NCBI Taxonomy" id="670483"/>
    <lineage>
        <taxon>Eukaryota</taxon>
        <taxon>Fungi</taxon>
        <taxon>Dikarya</taxon>
        <taxon>Basidiomycota</taxon>
        <taxon>Agaricomycotina</taxon>
        <taxon>Agaricomycetes</taxon>
        <taxon>Gloeophyllales</taxon>
        <taxon>Gloeophyllaceae</taxon>
        <taxon>Gloeophyllum</taxon>
    </lineage>
</organism>
<evidence type="ECO:0000313" key="6">
    <source>
        <dbReference type="Proteomes" id="UP000030669"/>
    </source>
</evidence>
<dbReference type="GO" id="GO:0003677">
    <property type="term" value="F:DNA binding"/>
    <property type="evidence" value="ECO:0007669"/>
    <property type="project" value="InterPro"/>
</dbReference>
<dbReference type="EMBL" id="KB469312">
    <property type="protein sequence ID" value="EPQ51044.1"/>
    <property type="molecule type" value="Genomic_DNA"/>
</dbReference>
<feature type="coiled-coil region" evidence="3">
    <location>
        <begin position="285"/>
        <end position="312"/>
    </location>
</feature>
<keyword evidence="6" id="KW-1185">Reference proteome</keyword>
<feature type="region of interest" description="Disordered" evidence="4">
    <location>
        <begin position="1"/>
        <end position="26"/>
    </location>
</feature>
<sequence>MKLKKKTRAKPKSRLSFGGADEAEEGEVFQIKKSNLSSRISLGKAPGSPGVPSVESSPRSSGPVYDQAYLSQLKASTPTSRPRLAGDESVDMSMSVDGDNSIALAASDVFADTDTAIPSASSIQAAKEKRERLRTTAPAAEDFISLSLTKREDNYQGPHPESRLVREEDELGEAEEEFAEYTSAQERIALGKKSKKVEAAKKREEMQELIAEAEEVDEETIEWEQEQLRRGGHRPEEIFQPAKEVYKPAPIPMETPIPTLASAIGRLTQSLTALTTSHAQNTSTVESLAEERIQLEAREREMREMIAEAEAKRSWFAAFRDWVESVATFLDEKYPELEKLEDEHVSLLRERHDMISKRRRDDDADDLSLFLGTLPVSSAADVDELGRAVEPLNAASRKDRRAARISRRSNRQRRSAPSSDEEEGYSTDSSLAPSDAADYQTAMGGLSLKVRDVLADVQADDFKDPGLGLGKWFGEWRQRFGDTYTGAWGGLGMVGAWEFWVRLELLGWDPLEDHRSLDSFDWYTSLYQYSRPQDEDEEPALGPDGDLVSAMISTAVIPRLVKVVVGGAFDPYSAKHVGRIIDLAEEVEASIEPDNLKFQTLLKSVFQLFSGAVTDMEALVAPYLAQSVPRFDPEAIPARRRILARQMKLLRNILRWRKYTSGKFGIGELGTRLVRDSMLPIAESGWEVGGEEAVRKIADIMPDELLPASVKTRLAIS</sequence>
<dbReference type="PANTHER" id="PTHR12214">
    <property type="entry name" value="GC-RICH SEQUENCE DNA-BINDING FACTOR"/>
    <property type="match status" value="1"/>
</dbReference>
<dbReference type="RefSeq" id="XP_007870488.1">
    <property type="nucleotide sequence ID" value="XM_007872297.1"/>
</dbReference>
<dbReference type="Proteomes" id="UP000030669">
    <property type="component" value="Unassembled WGS sequence"/>
</dbReference>
<keyword evidence="3" id="KW-0175">Coiled coil</keyword>
<dbReference type="STRING" id="670483.S7REZ7"/>
<feature type="compositionally biased region" description="Basic residues" evidence="4">
    <location>
        <begin position="1"/>
        <end position="13"/>
    </location>
</feature>
<evidence type="ECO:0000313" key="5">
    <source>
        <dbReference type="EMBL" id="EPQ51044.1"/>
    </source>
</evidence>
<dbReference type="InterPro" id="IPR012890">
    <property type="entry name" value="GCFC2-like"/>
</dbReference>
<dbReference type="OMA" id="MKNICLW"/>
<dbReference type="InterPro" id="IPR028211">
    <property type="entry name" value="Ntr2"/>
</dbReference>
<dbReference type="PANTHER" id="PTHR12214:SF0">
    <property type="entry name" value="LD29489P"/>
    <property type="match status" value="1"/>
</dbReference>
<name>S7REZ7_GLOTA</name>
<feature type="compositionally biased region" description="Basic residues" evidence="4">
    <location>
        <begin position="399"/>
        <end position="414"/>
    </location>
</feature>
<gene>
    <name evidence="5" type="ORF">GLOTRDRAFT_123315</name>
</gene>
<evidence type="ECO:0000256" key="3">
    <source>
        <dbReference type="SAM" id="Coils"/>
    </source>
</evidence>
<feature type="region of interest" description="Disordered" evidence="4">
    <location>
        <begin position="399"/>
        <end position="434"/>
    </location>
</feature>
<feature type="coiled-coil region" evidence="3">
    <location>
        <begin position="164"/>
        <end position="226"/>
    </location>
</feature>
<evidence type="ECO:0000256" key="1">
    <source>
        <dbReference type="ARBA" id="ARBA00004123"/>
    </source>
</evidence>